<evidence type="ECO:0000259" key="1">
    <source>
        <dbReference type="Pfam" id="PF13443"/>
    </source>
</evidence>
<name>A0A087B3X2_9BIFI</name>
<proteinExistence type="predicted"/>
<dbReference type="STRING" id="1688.BCUN_0217"/>
<comment type="caution">
    <text evidence="2">The sequence shown here is derived from an EMBL/GenBank/DDBJ whole genome shotgun (WGS) entry which is preliminary data.</text>
</comment>
<protein>
    <recommendedName>
        <fullName evidence="1">HTH cro/C1-type domain-containing protein</fullName>
    </recommendedName>
</protein>
<dbReference type="EMBL" id="JGYV01000001">
    <property type="protein sequence ID" value="KFI65722.1"/>
    <property type="molecule type" value="Genomic_DNA"/>
</dbReference>
<dbReference type="Pfam" id="PF13443">
    <property type="entry name" value="HTH_26"/>
    <property type="match status" value="1"/>
</dbReference>
<evidence type="ECO:0000313" key="3">
    <source>
        <dbReference type="Proteomes" id="UP000029067"/>
    </source>
</evidence>
<sequence>MASKYEWGAFDHAATSVITSMLKNKGVSYRAMESLTGGKISYSRVNDICTERRAPVKLSELITICDGLDEDPADAVQQIIDTARTMQAAADSPTVDPAHLDPSNPAHVQWIADHADLFDATAKKGDTQAEQEGMEELP</sequence>
<evidence type="ECO:0000313" key="2">
    <source>
        <dbReference type="EMBL" id="KFI65722.1"/>
    </source>
</evidence>
<dbReference type="Proteomes" id="UP000029067">
    <property type="component" value="Unassembled WGS sequence"/>
</dbReference>
<reference evidence="2 3" key="1">
    <citation type="submission" date="2014-03" db="EMBL/GenBank/DDBJ databases">
        <title>Genomics of Bifidobacteria.</title>
        <authorList>
            <person name="Ventura M."/>
            <person name="Milani C."/>
            <person name="Lugli G.A."/>
        </authorList>
    </citation>
    <scope>NUCLEOTIDE SEQUENCE [LARGE SCALE GENOMIC DNA]</scope>
    <source>
        <strain evidence="2 3">LMG 10738</strain>
    </source>
</reference>
<accession>A0A087B3X2</accession>
<dbReference type="InterPro" id="IPR001387">
    <property type="entry name" value="Cro/C1-type_HTH"/>
</dbReference>
<keyword evidence="3" id="KW-1185">Reference proteome</keyword>
<organism evidence="2 3">
    <name type="scientific">Bifidobacterium cuniculi</name>
    <dbReference type="NCBI Taxonomy" id="1688"/>
    <lineage>
        <taxon>Bacteria</taxon>
        <taxon>Bacillati</taxon>
        <taxon>Actinomycetota</taxon>
        <taxon>Actinomycetes</taxon>
        <taxon>Bifidobacteriales</taxon>
        <taxon>Bifidobacteriaceae</taxon>
        <taxon>Bifidobacterium</taxon>
    </lineage>
</organism>
<dbReference type="RefSeq" id="WP_051920414.1">
    <property type="nucleotide sequence ID" value="NZ_JGYV01000001.1"/>
</dbReference>
<dbReference type="AlphaFoldDB" id="A0A087B3X2"/>
<gene>
    <name evidence="2" type="ORF">BCUN_0217</name>
</gene>
<feature type="domain" description="HTH cro/C1-type" evidence="1">
    <location>
        <begin position="18"/>
        <end position="75"/>
    </location>
</feature>
<dbReference type="eggNOG" id="ENOG5032EJ4">
    <property type="taxonomic scope" value="Bacteria"/>
</dbReference>